<keyword evidence="2 6" id="KW-0328">Glycosyltransferase</keyword>
<evidence type="ECO:0000256" key="5">
    <source>
        <dbReference type="ARBA" id="ARBA00047475"/>
    </source>
</evidence>
<dbReference type="GO" id="GO:0016020">
    <property type="term" value="C:membrane"/>
    <property type="evidence" value="ECO:0007669"/>
    <property type="project" value="UniProtKB-SubCell"/>
</dbReference>
<dbReference type="InterPro" id="IPR002213">
    <property type="entry name" value="UDP_glucos_trans"/>
</dbReference>
<comment type="catalytic activity">
    <reaction evidence="5 7">
        <text>glucuronate acceptor + UDP-alpha-D-glucuronate = acceptor beta-D-glucuronoside + UDP + H(+)</text>
        <dbReference type="Rhea" id="RHEA:21032"/>
        <dbReference type="ChEBI" id="CHEBI:15378"/>
        <dbReference type="ChEBI" id="CHEBI:58052"/>
        <dbReference type="ChEBI" id="CHEBI:58223"/>
        <dbReference type="ChEBI" id="CHEBI:132367"/>
        <dbReference type="ChEBI" id="CHEBI:132368"/>
        <dbReference type="EC" id="2.4.1.17"/>
    </reaction>
</comment>
<keyword evidence="7" id="KW-0812">Transmembrane</keyword>
<evidence type="ECO:0000313" key="8">
    <source>
        <dbReference type="EMBL" id="GMR57363.1"/>
    </source>
</evidence>
<feature type="non-terminal residue" evidence="8">
    <location>
        <position position="1"/>
    </location>
</feature>
<dbReference type="PANTHER" id="PTHR48043:SF23">
    <property type="entry name" value="UDP-GLUCURONOSYLTRANSFERASE"/>
    <property type="match status" value="1"/>
</dbReference>
<dbReference type="Gene3D" id="3.40.50.2000">
    <property type="entry name" value="Glycogen Phosphorylase B"/>
    <property type="match status" value="2"/>
</dbReference>
<evidence type="ECO:0000256" key="6">
    <source>
        <dbReference type="RuleBase" id="RU003718"/>
    </source>
</evidence>
<keyword evidence="9" id="KW-1185">Reference proteome</keyword>
<feature type="chain" id="PRO_5042668598" description="UDP-glucuronosyltransferase" evidence="7">
    <location>
        <begin position="19"/>
        <end position="529"/>
    </location>
</feature>
<evidence type="ECO:0000313" key="9">
    <source>
        <dbReference type="Proteomes" id="UP001328107"/>
    </source>
</evidence>
<keyword evidence="7" id="KW-0472">Membrane</keyword>
<protein>
    <recommendedName>
        <fullName evidence="7">UDP-glucuronosyltransferase</fullName>
        <ecNumber evidence="7">2.4.1.17</ecNumber>
    </recommendedName>
</protein>
<evidence type="ECO:0000256" key="3">
    <source>
        <dbReference type="ARBA" id="ARBA00022679"/>
    </source>
</evidence>
<keyword evidence="4 7" id="KW-0732">Signal</keyword>
<gene>
    <name evidence="8" type="ORF">PMAYCL1PPCAC_27558</name>
</gene>
<keyword evidence="3 6" id="KW-0808">Transferase</keyword>
<dbReference type="EMBL" id="BTRK01000006">
    <property type="protein sequence ID" value="GMR57363.1"/>
    <property type="molecule type" value="Genomic_DNA"/>
</dbReference>
<organism evidence="8 9">
    <name type="scientific">Pristionchus mayeri</name>
    <dbReference type="NCBI Taxonomy" id="1317129"/>
    <lineage>
        <taxon>Eukaryota</taxon>
        <taxon>Metazoa</taxon>
        <taxon>Ecdysozoa</taxon>
        <taxon>Nematoda</taxon>
        <taxon>Chromadorea</taxon>
        <taxon>Rhabditida</taxon>
        <taxon>Rhabditina</taxon>
        <taxon>Diplogasteromorpha</taxon>
        <taxon>Diplogasteroidea</taxon>
        <taxon>Neodiplogasteridae</taxon>
        <taxon>Pristionchus</taxon>
    </lineage>
</organism>
<dbReference type="Proteomes" id="UP001328107">
    <property type="component" value="Unassembled WGS sequence"/>
</dbReference>
<accession>A0AAN5D5Y0</accession>
<name>A0AAN5D5Y0_9BILA</name>
<dbReference type="FunFam" id="3.40.50.2000:FF:000201">
    <property type="entry name" value="UDP-glucuronosyltransferase"/>
    <property type="match status" value="1"/>
</dbReference>
<dbReference type="AlphaFoldDB" id="A0AAN5D5Y0"/>
<feature type="transmembrane region" description="Helical" evidence="7">
    <location>
        <begin position="491"/>
        <end position="523"/>
    </location>
</feature>
<proteinExistence type="inferred from homology"/>
<evidence type="ECO:0000256" key="2">
    <source>
        <dbReference type="ARBA" id="ARBA00022676"/>
    </source>
</evidence>
<evidence type="ECO:0000256" key="4">
    <source>
        <dbReference type="ARBA" id="ARBA00022729"/>
    </source>
</evidence>
<dbReference type="PANTHER" id="PTHR48043">
    <property type="entry name" value="EG:EG0003.4 PROTEIN-RELATED"/>
    <property type="match status" value="1"/>
</dbReference>
<sequence length="529" mass="59562">FQDMLLTILLICSNLGSSYKFLVFNPQFGNSHVNFMSQLADALVEEGHEVVMVSPRTDMLVGSPKTKAVVHEVHQAPKAAAFQEIMNSANGGLATVWQSPDAFSQINEFYPLFAAWKDQCEATLYDRELISSLQTEHFDAGLAEPWDSCGYPLFHLLNISKYATINSLAIFDGLFSVTQLPVNTAYMPTMMFGSAGDRMSFFDRLLNTLVYHKMDAFLEYNLDLYQSVLDRVICNPPNMRNLMRDSSLVFMNSDPLVDFPKLTSPRVIDIGGISVHAGHDDLDQYWSSVLNRRNHTIFISFGTFVKSHLMPAAYKETIKEIAKTFPDVTFVWKYETPEHNISHGIDNLVETVWAPQHDLLQDERLTAFITHGGQGSITESAGAGIPLICIPVTADQFRNSRQVERNGVGIMLAKEDLGRIGPLESAIKRVLKETSFKSNAVLLAHMIAERPFSMKDVFVRNMEFLAKFGPHRRFDHYGAQLSFVQYYLIDVFGFLALVGIVSFVIALYALTHVLVHISGYFIFKKVKTH</sequence>
<comment type="subcellular location">
    <subcellularLocation>
        <location evidence="7">Membrane</location>
        <topology evidence="7">Single-pass membrane protein</topology>
    </subcellularLocation>
</comment>
<evidence type="ECO:0000256" key="1">
    <source>
        <dbReference type="ARBA" id="ARBA00009995"/>
    </source>
</evidence>
<dbReference type="CDD" id="cd03784">
    <property type="entry name" value="GT1_Gtf-like"/>
    <property type="match status" value="1"/>
</dbReference>
<evidence type="ECO:0000256" key="7">
    <source>
        <dbReference type="RuleBase" id="RU362059"/>
    </source>
</evidence>
<feature type="signal peptide" evidence="7">
    <location>
        <begin position="1"/>
        <end position="18"/>
    </location>
</feature>
<comment type="caution">
    <text evidence="8">The sequence shown here is derived from an EMBL/GenBank/DDBJ whole genome shotgun (WGS) entry which is preliminary data.</text>
</comment>
<comment type="similarity">
    <text evidence="1 6">Belongs to the UDP-glycosyltransferase family.</text>
</comment>
<dbReference type="InterPro" id="IPR050271">
    <property type="entry name" value="UDP-glycosyltransferase"/>
</dbReference>
<reference evidence="9" key="1">
    <citation type="submission" date="2022-10" db="EMBL/GenBank/DDBJ databases">
        <title>Genome assembly of Pristionchus species.</title>
        <authorList>
            <person name="Yoshida K."/>
            <person name="Sommer R.J."/>
        </authorList>
    </citation>
    <scope>NUCLEOTIDE SEQUENCE [LARGE SCALE GENOMIC DNA]</scope>
    <source>
        <strain evidence="9">RS5460</strain>
    </source>
</reference>
<dbReference type="GO" id="GO:0015020">
    <property type="term" value="F:glucuronosyltransferase activity"/>
    <property type="evidence" value="ECO:0007669"/>
    <property type="project" value="UniProtKB-EC"/>
</dbReference>
<dbReference type="PROSITE" id="PS00375">
    <property type="entry name" value="UDPGT"/>
    <property type="match status" value="1"/>
</dbReference>
<dbReference type="SUPFAM" id="SSF53756">
    <property type="entry name" value="UDP-Glycosyltransferase/glycogen phosphorylase"/>
    <property type="match status" value="1"/>
</dbReference>
<dbReference type="EC" id="2.4.1.17" evidence="7"/>
<dbReference type="Pfam" id="PF00201">
    <property type="entry name" value="UDPGT"/>
    <property type="match status" value="1"/>
</dbReference>
<keyword evidence="7" id="KW-1133">Transmembrane helix</keyword>
<dbReference type="InterPro" id="IPR035595">
    <property type="entry name" value="UDP_glycos_trans_CS"/>
</dbReference>